<organism evidence="2 3">
    <name type="scientific">Dyella dinghuensis</name>
    <dbReference type="NCBI Taxonomy" id="1920169"/>
    <lineage>
        <taxon>Bacteria</taxon>
        <taxon>Pseudomonadati</taxon>
        <taxon>Pseudomonadota</taxon>
        <taxon>Gammaproteobacteria</taxon>
        <taxon>Lysobacterales</taxon>
        <taxon>Rhodanobacteraceae</taxon>
        <taxon>Dyella</taxon>
    </lineage>
</organism>
<dbReference type="InterPro" id="IPR000792">
    <property type="entry name" value="Tscrpt_reg_LuxR_C"/>
</dbReference>
<keyword evidence="3" id="KW-1185">Reference proteome</keyword>
<dbReference type="InterPro" id="IPR016032">
    <property type="entry name" value="Sig_transdc_resp-reg_C-effctor"/>
</dbReference>
<dbReference type="PANTHER" id="PTHR34293:SF1">
    <property type="entry name" value="HTH-TYPE TRANSCRIPTIONAL REGULATOR TRMBL2"/>
    <property type="match status" value="1"/>
</dbReference>
<dbReference type="OrthoDB" id="9795573at2"/>
<dbReference type="Gene3D" id="3.30.160.390">
    <property type="entry name" value="Integrase, DNA-binding domain"/>
    <property type="match status" value="1"/>
</dbReference>
<dbReference type="SMART" id="SM00421">
    <property type="entry name" value="HTH_LUXR"/>
    <property type="match status" value="1"/>
</dbReference>
<sequence length="447" mass="50015">MTLTDDAIGKVKPADKAQRLFDGGGLYLEISPAGGRWWRFKYRFDGKEKRLSLGTYPDTDLTSAREKRDEARNSLVEGIDPAESRKAEKAAKRAQLGNKSEVTTRKWCSKRPLEILGIDDAEELIYRALLAHRLATADELASFLSLSLSKTQRLLDSIESKGLATHSMERPQRYIAASPRLALEALASQQRAEIDRACLTISELEKYTVCATDNQEHEQVVELITSHIALQQIYTQMLQSARQEVFCFQRAPMLFTTGTQQVTPPNVRVRSISDDGYLAQPGMLDSLRECIERGEEARIFPNLPVKMLVADRRVGLIPLNTEDPAGGPILLVRSRALLNVLYALFELTWERSTPIFFTRAGKLERRESAARLSEAAGQVMSLLAAGFNDKAIAHEAGMSAATVTRRISELMKAFDTRTKFQLGWRAALDSFPERLEPSRKNLSHSSC</sequence>
<dbReference type="EMBL" id="RYZR01000002">
    <property type="protein sequence ID" value="RUL66826.1"/>
    <property type="molecule type" value="Genomic_DNA"/>
</dbReference>
<name>A0A3S0S617_9GAMM</name>
<dbReference type="PANTHER" id="PTHR34293">
    <property type="entry name" value="HTH-TYPE TRANSCRIPTIONAL REGULATOR TRMBL2"/>
    <property type="match status" value="1"/>
</dbReference>
<dbReference type="Pfam" id="PF01978">
    <property type="entry name" value="TrmB"/>
    <property type="match status" value="1"/>
</dbReference>
<dbReference type="Gene3D" id="1.10.10.10">
    <property type="entry name" value="Winged helix-like DNA-binding domain superfamily/Winged helix DNA-binding domain"/>
    <property type="match status" value="2"/>
</dbReference>
<dbReference type="InterPro" id="IPR036390">
    <property type="entry name" value="WH_DNA-bd_sf"/>
</dbReference>
<gene>
    <name evidence="2" type="ORF">EKH79_03175</name>
</gene>
<evidence type="ECO:0000259" key="1">
    <source>
        <dbReference type="SMART" id="SM00421"/>
    </source>
</evidence>
<accession>A0A3S0S617</accession>
<dbReference type="GO" id="GO:0003677">
    <property type="term" value="F:DNA binding"/>
    <property type="evidence" value="ECO:0007669"/>
    <property type="project" value="InterPro"/>
</dbReference>
<dbReference type="AlphaFoldDB" id="A0A3S0S617"/>
<feature type="domain" description="HTH luxR-type" evidence="1">
    <location>
        <begin position="369"/>
        <end position="426"/>
    </location>
</feature>
<protein>
    <submittedName>
        <fullName evidence="2">DUF4102 domain-containing protein</fullName>
    </submittedName>
</protein>
<dbReference type="InterPro" id="IPR038488">
    <property type="entry name" value="Integrase_DNA-bd_sf"/>
</dbReference>
<dbReference type="RefSeq" id="WP_126672325.1">
    <property type="nucleotide sequence ID" value="NZ_RYZR01000002.1"/>
</dbReference>
<evidence type="ECO:0000313" key="3">
    <source>
        <dbReference type="Proteomes" id="UP000267077"/>
    </source>
</evidence>
<dbReference type="InterPro" id="IPR051797">
    <property type="entry name" value="TrmB-like"/>
</dbReference>
<dbReference type="Proteomes" id="UP000267077">
    <property type="component" value="Unassembled WGS sequence"/>
</dbReference>
<proteinExistence type="predicted"/>
<reference evidence="2 3" key="1">
    <citation type="submission" date="2018-12" db="EMBL/GenBank/DDBJ databases">
        <title>Dyella dinghuensis sp. nov. DHOA06 and Dyella choica sp. nov. 4M-K27, isolated from forest soil.</title>
        <authorList>
            <person name="Qiu L.-H."/>
            <person name="Gao Z.-H."/>
        </authorList>
    </citation>
    <scope>NUCLEOTIDE SEQUENCE [LARGE SCALE GENOMIC DNA]</scope>
    <source>
        <strain evidence="2 3">DHOA06</strain>
    </source>
</reference>
<dbReference type="Pfam" id="PF13356">
    <property type="entry name" value="Arm-DNA-bind_3"/>
    <property type="match status" value="1"/>
</dbReference>
<dbReference type="InterPro" id="IPR036388">
    <property type="entry name" value="WH-like_DNA-bd_sf"/>
</dbReference>
<dbReference type="InterPro" id="IPR002831">
    <property type="entry name" value="Tscrpt_reg_TrmB_N"/>
</dbReference>
<dbReference type="InterPro" id="IPR025166">
    <property type="entry name" value="Integrase_DNA_bind_dom"/>
</dbReference>
<dbReference type="GO" id="GO:0006355">
    <property type="term" value="P:regulation of DNA-templated transcription"/>
    <property type="evidence" value="ECO:0007669"/>
    <property type="project" value="InterPro"/>
</dbReference>
<dbReference type="SUPFAM" id="SSF46785">
    <property type="entry name" value="Winged helix' DNA-binding domain"/>
    <property type="match status" value="1"/>
</dbReference>
<evidence type="ECO:0000313" key="2">
    <source>
        <dbReference type="EMBL" id="RUL66826.1"/>
    </source>
</evidence>
<comment type="caution">
    <text evidence="2">The sequence shown here is derived from an EMBL/GenBank/DDBJ whole genome shotgun (WGS) entry which is preliminary data.</text>
</comment>
<dbReference type="SUPFAM" id="SSF46894">
    <property type="entry name" value="C-terminal effector domain of the bipartite response regulators"/>
    <property type="match status" value="1"/>
</dbReference>